<dbReference type="EMBL" id="BAABJZ010000004">
    <property type="protein sequence ID" value="GAA4873249.1"/>
    <property type="molecule type" value="Genomic_DNA"/>
</dbReference>
<name>A0ABP9EDI7_9GAMM</name>
<evidence type="ECO:0000313" key="3">
    <source>
        <dbReference type="Proteomes" id="UP001499988"/>
    </source>
</evidence>
<comment type="caution">
    <text evidence="2">The sequence shown here is derived from an EMBL/GenBank/DDBJ whole genome shotgun (WGS) entry which is preliminary data.</text>
</comment>
<keyword evidence="3" id="KW-1185">Reference proteome</keyword>
<dbReference type="Gene3D" id="3.10.450.50">
    <property type="match status" value="1"/>
</dbReference>
<sequence length="185" mass="21134">MLLRSGLLIVALLMGQHALAAELDQQINQIYDRFVTAYQTLDASPLMTQYRDDACMMGVSEKDGFFTGKDEIEIAYQRWFDRIKAREGAIDIRFRVISRQTQQQRVTDAGFYLIRYSPDNEHHQAATEFAGKFIMNFQHDQDASWQISIDSASRVKAELFHQAVAQEGLYFAAPFTIMAATPNQP</sequence>
<proteinExistence type="predicted"/>
<evidence type="ECO:0000256" key="1">
    <source>
        <dbReference type="SAM" id="SignalP"/>
    </source>
</evidence>
<evidence type="ECO:0008006" key="4">
    <source>
        <dbReference type="Google" id="ProtNLM"/>
    </source>
</evidence>
<dbReference type="RefSeq" id="WP_345332515.1">
    <property type="nucleotide sequence ID" value="NZ_BAABJZ010000004.1"/>
</dbReference>
<dbReference type="SUPFAM" id="SSF54427">
    <property type="entry name" value="NTF2-like"/>
    <property type="match status" value="1"/>
</dbReference>
<evidence type="ECO:0000313" key="2">
    <source>
        <dbReference type="EMBL" id="GAA4873249.1"/>
    </source>
</evidence>
<protein>
    <recommendedName>
        <fullName evidence="4">DUF4440 domain-containing protein</fullName>
    </recommendedName>
</protein>
<dbReference type="Proteomes" id="UP001499988">
    <property type="component" value="Unassembled WGS sequence"/>
</dbReference>
<keyword evidence="1" id="KW-0732">Signal</keyword>
<dbReference type="InterPro" id="IPR032710">
    <property type="entry name" value="NTF2-like_dom_sf"/>
</dbReference>
<feature type="signal peptide" evidence="1">
    <location>
        <begin position="1"/>
        <end position="20"/>
    </location>
</feature>
<organism evidence="2 3">
    <name type="scientific">Ferrimonas pelagia</name>
    <dbReference type="NCBI Taxonomy" id="1177826"/>
    <lineage>
        <taxon>Bacteria</taxon>
        <taxon>Pseudomonadati</taxon>
        <taxon>Pseudomonadota</taxon>
        <taxon>Gammaproteobacteria</taxon>
        <taxon>Alteromonadales</taxon>
        <taxon>Ferrimonadaceae</taxon>
        <taxon>Ferrimonas</taxon>
    </lineage>
</organism>
<reference evidence="3" key="1">
    <citation type="journal article" date="2019" name="Int. J. Syst. Evol. Microbiol.">
        <title>The Global Catalogue of Microorganisms (GCM) 10K type strain sequencing project: providing services to taxonomists for standard genome sequencing and annotation.</title>
        <authorList>
            <consortium name="The Broad Institute Genomics Platform"/>
            <consortium name="The Broad Institute Genome Sequencing Center for Infectious Disease"/>
            <person name="Wu L."/>
            <person name="Ma J."/>
        </authorList>
    </citation>
    <scope>NUCLEOTIDE SEQUENCE [LARGE SCALE GENOMIC DNA]</scope>
    <source>
        <strain evidence="3">JCM 18401</strain>
    </source>
</reference>
<gene>
    <name evidence="2" type="ORF">GCM10023333_02580</name>
</gene>
<accession>A0ABP9EDI7</accession>
<feature type="chain" id="PRO_5045401379" description="DUF4440 domain-containing protein" evidence="1">
    <location>
        <begin position="21"/>
        <end position="185"/>
    </location>
</feature>